<keyword evidence="5" id="KW-0378">Hydrolase</keyword>
<keyword evidence="4" id="KW-0479">Metal-binding</keyword>
<reference evidence="9 10" key="1">
    <citation type="submission" date="2020-01" db="EMBL/GenBank/DDBJ databases">
        <title>Investigation of new actinobacteria for the biodesulphurisation of diesel fuel.</title>
        <authorList>
            <person name="Athi Narayanan S.M."/>
        </authorList>
    </citation>
    <scope>NUCLEOTIDE SEQUENCE [LARGE SCALE GENOMIC DNA]</scope>
    <source>
        <strain evidence="9 10">213E</strain>
    </source>
</reference>
<evidence type="ECO:0000256" key="5">
    <source>
        <dbReference type="ARBA" id="ARBA00022801"/>
    </source>
</evidence>
<comment type="caution">
    <text evidence="9">The sequence shown here is derived from an EMBL/GenBank/DDBJ whole genome shotgun (WGS) entry which is preliminary data.</text>
</comment>
<comment type="cofactor">
    <cofactor evidence="2">
        <name>Mg(2+)</name>
        <dbReference type="ChEBI" id="CHEBI:18420"/>
    </cofactor>
</comment>
<comment type="similarity">
    <text evidence="3">Belongs to the Nudix hydrolase family. PCD1 subfamily.</text>
</comment>
<proteinExistence type="inferred from homology"/>
<feature type="domain" description="Nudix hydrolase" evidence="8">
    <location>
        <begin position="32"/>
        <end position="179"/>
    </location>
</feature>
<keyword evidence="7" id="KW-0464">Manganese</keyword>
<evidence type="ECO:0000256" key="4">
    <source>
        <dbReference type="ARBA" id="ARBA00022723"/>
    </source>
</evidence>
<dbReference type="PANTHER" id="PTHR12992:SF11">
    <property type="entry name" value="MITOCHONDRIAL COENZYME A DIPHOSPHATASE NUDT8"/>
    <property type="match status" value="1"/>
</dbReference>
<dbReference type="RefSeq" id="WP_152972769.1">
    <property type="nucleotide sequence ID" value="NZ_JAADZU010000020.1"/>
</dbReference>
<dbReference type="Proteomes" id="UP000466307">
    <property type="component" value="Unassembled WGS sequence"/>
</dbReference>
<name>A0A7K3LMY1_9ACTN</name>
<keyword evidence="6" id="KW-0460">Magnesium</keyword>
<evidence type="ECO:0000256" key="7">
    <source>
        <dbReference type="ARBA" id="ARBA00023211"/>
    </source>
</evidence>
<evidence type="ECO:0000259" key="8">
    <source>
        <dbReference type="PROSITE" id="PS51462"/>
    </source>
</evidence>
<dbReference type="SUPFAM" id="SSF55811">
    <property type="entry name" value="Nudix"/>
    <property type="match status" value="1"/>
</dbReference>
<dbReference type="GO" id="GO:0009132">
    <property type="term" value="P:nucleoside diphosphate metabolic process"/>
    <property type="evidence" value="ECO:0007669"/>
    <property type="project" value="InterPro"/>
</dbReference>
<dbReference type="Gene3D" id="3.90.79.10">
    <property type="entry name" value="Nucleoside Triphosphate Pyrophosphohydrolase"/>
    <property type="match status" value="1"/>
</dbReference>
<keyword evidence="10" id="KW-1185">Reference proteome</keyword>
<dbReference type="CDD" id="cd03426">
    <property type="entry name" value="NUDIX_CoAse_Nudt7"/>
    <property type="match status" value="1"/>
</dbReference>
<dbReference type="InterPro" id="IPR015797">
    <property type="entry name" value="NUDIX_hydrolase-like_dom_sf"/>
</dbReference>
<dbReference type="InterPro" id="IPR000059">
    <property type="entry name" value="NUDIX_hydrolase_NudL_CS"/>
</dbReference>
<evidence type="ECO:0000256" key="6">
    <source>
        <dbReference type="ARBA" id="ARBA00022842"/>
    </source>
</evidence>
<dbReference type="GO" id="GO:0030145">
    <property type="term" value="F:manganese ion binding"/>
    <property type="evidence" value="ECO:0007669"/>
    <property type="project" value="InterPro"/>
</dbReference>
<gene>
    <name evidence="9" type="ORF">GYA93_08495</name>
</gene>
<dbReference type="InterPro" id="IPR000086">
    <property type="entry name" value="NUDIX_hydrolase_dom"/>
</dbReference>
<dbReference type="PANTHER" id="PTHR12992">
    <property type="entry name" value="NUDIX HYDROLASE"/>
    <property type="match status" value="1"/>
</dbReference>
<accession>A0A7K3LMY1</accession>
<protein>
    <submittedName>
        <fullName evidence="9">CoA pyrophosphatase</fullName>
    </submittedName>
</protein>
<dbReference type="EMBL" id="JAADZU010000020">
    <property type="protein sequence ID" value="NDK89614.1"/>
    <property type="molecule type" value="Genomic_DNA"/>
</dbReference>
<dbReference type="GO" id="GO:0010945">
    <property type="term" value="F:coenzyme A diphosphatase activity"/>
    <property type="evidence" value="ECO:0007669"/>
    <property type="project" value="InterPro"/>
</dbReference>
<evidence type="ECO:0000313" key="10">
    <source>
        <dbReference type="Proteomes" id="UP000466307"/>
    </source>
</evidence>
<dbReference type="InterPro" id="IPR045121">
    <property type="entry name" value="CoAse"/>
</dbReference>
<dbReference type="Pfam" id="PF00293">
    <property type="entry name" value="NUDIX"/>
    <property type="match status" value="1"/>
</dbReference>
<evidence type="ECO:0000313" key="9">
    <source>
        <dbReference type="EMBL" id="NDK89614.1"/>
    </source>
</evidence>
<evidence type="ECO:0000256" key="1">
    <source>
        <dbReference type="ARBA" id="ARBA00001936"/>
    </source>
</evidence>
<comment type="cofactor">
    <cofactor evidence="1">
        <name>Mn(2+)</name>
        <dbReference type="ChEBI" id="CHEBI:29035"/>
    </cofactor>
</comment>
<dbReference type="PROSITE" id="PS51462">
    <property type="entry name" value="NUDIX"/>
    <property type="match status" value="1"/>
</dbReference>
<sequence length="256" mass="27423">MRPLTDNVAAVRESVLNRGGDRDRWATMFGASRRSAAVLILIAGAWDADPTHPGGLPADADVLLTERAATLRQHSGQVAFPGGSFDPGDDYPVGTAMREADEETGLSAAGVDILATLPTFPVPPSGFDVTPVVAHWSAPSPVRVVDEGETARVVRVSLRELLAPENRFQVRREVIGGQDYLGPAFFVDGLLVWGFTGGLIAAISDAAGWDQPWDRADIRPLDQMIELAGSRQESGFAAVHPRHLHHLADPDGQGRR</sequence>
<dbReference type="PROSITE" id="PS01293">
    <property type="entry name" value="NUDIX_COA"/>
    <property type="match status" value="1"/>
</dbReference>
<organism evidence="9 10">
    <name type="scientific">Gordonia desulfuricans</name>
    <dbReference type="NCBI Taxonomy" id="89051"/>
    <lineage>
        <taxon>Bacteria</taxon>
        <taxon>Bacillati</taxon>
        <taxon>Actinomycetota</taxon>
        <taxon>Actinomycetes</taxon>
        <taxon>Mycobacteriales</taxon>
        <taxon>Gordoniaceae</taxon>
        <taxon>Gordonia</taxon>
    </lineage>
</organism>
<evidence type="ECO:0000256" key="3">
    <source>
        <dbReference type="ARBA" id="ARBA00006506"/>
    </source>
</evidence>
<dbReference type="AlphaFoldDB" id="A0A7K3LMY1"/>
<dbReference type="GO" id="GO:0000287">
    <property type="term" value="F:magnesium ion binding"/>
    <property type="evidence" value="ECO:0007669"/>
    <property type="project" value="InterPro"/>
</dbReference>
<evidence type="ECO:0000256" key="2">
    <source>
        <dbReference type="ARBA" id="ARBA00001946"/>
    </source>
</evidence>